<reference evidence="11 12" key="1">
    <citation type="submission" date="2018-04" db="EMBL/GenBank/DDBJ databases">
        <title>Novel Campyloabacter and Helicobacter Species and Strains.</title>
        <authorList>
            <person name="Mannion A.J."/>
            <person name="Shen Z."/>
            <person name="Fox J.G."/>
        </authorList>
    </citation>
    <scope>NUCLEOTIDE SEQUENCE [LARGE SCALE GENOMIC DNA]</scope>
    <source>
        <strain evidence="11 12">ATCC 700242</strain>
    </source>
</reference>
<dbReference type="OrthoDB" id="5353389at2"/>
<evidence type="ECO:0000256" key="1">
    <source>
        <dbReference type="ARBA" id="ARBA00004459"/>
    </source>
</evidence>
<dbReference type="SUPFAM" id="SSF50370">
    <property type="entry name" value="Ricin B-like lectins"/>
    <property type="match status" value="1"/>
</dbReference>
<dbReference type="InterPro" id="IPR035992">
    <property type="entry name" value="Ricin_B-like_lectins"/>
</dbReference>
<comment type="caution">
    <text evidence="11">The sequence shown here is derived from an EMBL/GenBank/DDBJ whole genome shotgun (WGS) entry which is preliminary data.</text>
</comment>
<keyword evidence="3" id="KW-0800">Toxin</keyword>
<dbReference type="PROSITE" id="PS51257">
    <property type="entry name" value="PROKAR_LIPOPROTEIN"/>
    <property type="match status" value="1"/>
</dbReference>
<evidence type="ECO:0000256" key="2">
    <source>
        <dbReference type="ARBA" id="ARBA00016112"/>
    </source>
</evidence>
<dbReference type="CDD" id="cd23414">
    <property type="entry name" value="beta-trefoil_Ricin_CdtA"/>
    <property type="match status" value="1"/>
</dbReference>
<keyword evidence="5" id="KW-0430">Lectin</keyword>
<dbReference type="GO" id="GO:0009279">
    <property type="term" value="C:cell outer membrane"/>
    <property type="evidence" value="ECO:0007669"/>
    <property type="project" value="UniProtKB-SubCell"/>
</dbReference>
<proteinExistence type="predicted"/>
<evidence type="ECO:0000256" key="7">
    <source>
        <dbReference type="ARBA" id="ARBA00023136"/>
    </source>
</evidence>
<dbReference type="PIRSF" id="PIRSF036516">
    <property type="entry name" value="CDT_A"/>
    <property type="match status" value="1"/>
</dbReference>
<dbReference type="GO" id="GO:0090729">
    <property type="term" value="F:toxin activity"/>
    <property type="evidence" value="ECO:0007669"/>
    <property type="project" value="UniProtKB-KW"/>
</dbReference>
<evidence type="ECO:0000256" key="4">
    <source>
        <dbReference type="ARBA" id="ARBA00022729"/>
    </source>
</evidence>
<keyword evidence="6" id="KW-0843">Virulence</keyword>
<dbReference type="InterPro" id="IPR003558">
    <property type="entry name" value="CDtoxinA/C"/>
</dbReference>
<dbReference type="RefSeq" id="WP_104725045.1">
    <property type="nucleotide sequence ID" value="NZ_JAUANX010000003.1"/>
</dbReference>
<evidence type="ECO:0000256" key="6">
    <source>
        <dbReference type="ARBA" id="ARBA00023026"/>
    </source>
</evidence>
<dbReference type="EMBL" id="NXLU01000003">
    <property type="protein sequence ID" value="RDU69207.1"/>
    <property type="molecule type" value="Genomic_DNA"/>
</dbReference>
<keyword evidence="8" id="KW-0564">Palmitate</keyword>
<organism evidence="11 12">
    <name type="scientific">Helicobacter cholecystus</name>
    <dbReference type="NCBI Taxonomy" id="45498"/>
    <lineage>
        <taxon>Bacteria</taxon>
        <taxon>Pseudomonadati</taxon>
        <taxon>Campylobacterota</taxon>
        <taxon>Epsilonproteobacteria</taxon>
        <taxon>Campylobacterales</taxon>
        <taxon>Helicobacteraceae</taxon>
        <taxon>Helicobacter</taxon>
    </lineage>
</organism>
<evidence type="ECO:0000256" key="8">
    <source>
        <dbReference type="ARBA" id="ARBA00023139"/>
    </source>
</evidence>
<name>A0A3D8IVA2_9HELI</name>
<dbReference type="AlphaFoldDB" id="A0A3D8IVA2"/>
<keyword evidence="4" id="KW-0732">Signal</keyword>
<gene>
    <name evidence="11" type="ORF">CQA62_03440</name>
</gene>
<sequence>MRYVYLIFATFFFLACSSKPEISKSSLLSESQKDLGIGLSPTPPPNLEIPNEKSRQKFMQSQMQKTKIPVIGSGNNANNAPKIDKNASNPVSIMSSSGGLLTLWALKPRNWVWGYTPLDAQSFHQAPFWRIINFPNGQVMIKNEEKGTCLQAYGNGAIHEVCNENNPEQFWVLNFFDNQAVQIQNVGTKACLQTPTNRSTSYYSIYLTKCAINEPNLDQQWYITPIIDNAPPIFVTNPN</sequence>
<evidence type="ECO:0000256" key="9">
    <source>
        <dbReference type="ARBA" id="ARBA00023237"/>
    </source>
</evidence>
<evidence type="ECO:0000313" key="11">
    <source>
        <dbReference type="EMBL" id="RDU69207.1"/>
    </source>
</evidence>
<keyword evidence="10" id="KW-0449">Lipoprotein</keyword>
<comment type="subcellular location">
    <subcellularLocation>
        <location evidence="1">Cell outer membrane</location>
        <topology evidence="1">Lipid-anchor</topology>
    </subcellularLocation>
</comment>
<dbReference type="InterPro" id="IPR015957">
    <property type="entry name" value="CDtoxinA"/>
</dbReference>
<dbReference type="Pfam" id="PF03498">
    <property type="entry name" value="CDtoxinA"/>
    <property type="match status" value="1"/>
</dbReference>
<dbReference type="GO" id="GO:0030246">
    <property type="term" value="F:carbohydrate binding"/>
    <property type="evidence" value="ECO:0007669"/>
    <property type="project" value="UniProtKB-KW"/>
</dbReference>
<dbReference type="Gene3D" id="2.80.10.50">
    <property type="match status" value="1"/>
</dbReference>
<keyword evidence="7" id="KW-0472">Membrane</keyword>
<accession>A0A3D8IVA2</accession>
<protein>
    <recommendedName>
        <fullName evidence="2">Cytolethal distending toxin subunit A</fullName>
    </recommendedName>
</protein>
<evidence type="ECO:0000256" key="5">
    <source>
        <dbReference type="ARBA" id="ARBA00022734"/>
    </source>
</evidence>
<dbReference type="PRINTS" id="PR01387">
    <property type="entry name" value="CDTOXINA"/>
</dbReference>
<dbReference type="PROSITE" id="PS50231">
    <property type="entry name" value="RICIN_B_LECTIN"/>
    <property type="match status" value="1"/>
</dbReference>
<evidence type="ECO:0000256" key="3">
    <source>
        <dbReference type="ARBA" id="ARBA00022656"/>
    </source>
</evidence>
<dbReference type="Proteomes" id="UP000257067">
    <property type="component" value="Unassembled WGS sequence"/>
</dbReference>
<evidence type="ECO:0000256" key="10">
    <source>
        <dbReference type="ARBA" id="ARBA00023288"/>
    </source>
</evidence>
<keyword evidence="12" id="KW-1185">Reference proteome</keyword>
<evidence type="ECO:0000313" key="12">
    <source>
        <dbReference type="Proteomes" id="UP000257067"/>
    </source>
</evidence>
<keyword evidence="9" id="KW-0998">Cell outer membrane</keyword>